<feature type="compositionally biased region" description="Low complexity" evidence="1">
    <location>
        <begin position="755"/>
        <end position="764"/>
    </location>
</feature>
<evidence type="ECO:0000256" key="1">
    <source>
        <dbReference type="SAM" id="MobiDB-lite"/>
    </source>
</evidence>
<dbReference type="EMBL" id="CAJHJG010004918">
    <property type="protein sequence ID" value="CAD6945899.1"/>
    <property type="molecule type" value="Genomic_DNA"/>
</dbReference>
<feature type="domain" description="F-box" evidence="2">
    <location>
        <begin position="26"/>
        <end position="72"/>
    </location>
</feature>
<dbReference type="SUPFAM" id="SSF81383">
    <property type="entry name" value="F-box domain"/>
    <property type="match status" value="1"/>
</dbReference>
<dbReference type="InterPro" id="IPR001810">
    <property type="entry name" value="F-box_dom"/>
</dbReference>
<dbReference type="Proteomes" id="UP000077671">
    <property type="component" value="Unassembled WGS sequence"/>
</dbReference>
<feature type="region of interest" description="Disordered" evidence="1">
    <location>
        <begin position="1"/>
        <end position="26"/>
    </location>
</feature>
<feature type="compositionally biased region" description="Low complexity" evidence="1">
    <location>
        <begin position="378"/>
        <end position="394"/>
    </location>
</feature>
<comment type="caution">
    <text evidence="4">The sequence shown here is derived from an EMBL/GenBank/DDBJ whole genome shotgun (WGS) entry which is preliminary data.</text>
</comment>
<reference evidence="4" key="1">
    <citation type="submission" date="2016-04" db="EMBL/GenBank/DDBJ databases">
        <authorList>
            <person name="Nguyen H.D."/>
            <person name="Kesanakurti P."/>
            <person name="Cullis J."/>
            <person name="Levesque C.A."/>
            <person name="Hambleton S."/>
        </authorList>
    </citation>
    <scope>NUCLEOTIDE SEQUENCE</scope>
    <source>
        <strain evidence="4">DAOMC 238032</strain>
    </source>
</reference>
<evidence type="ECO:0000313" key="5">
    <source>
        <dbReference type="Proteomes" id="UP000077671"/>
    </source>
</evidence>
<feature type="compositionally biased region" description="Basic and acidic residues" evidence="1">
    <location>
        <begin position="86"/>
        <end position="101"/>
    </location>
</feature>
<name>A0A177VGC1_9BASI</name>
<gene>
    <name evidence="4" type="ORF">A4X03_0g6402</name>
    <name evidence="3" type="ORF">JKIAZH3_G9441</name>
</gene>
<dbReference type="EMBL" id="LWDD02001211">
    <property type="protein sequence ID" value="KAE8251171.1"/>
    <property type="molecule type" value="Genomic_DNA"/>
</dbReference>
<feature type="compositionally biased region" description="Basic and acidic residues" evidence="1">
    <location>
        <begin position="743"/>
        <end position="754"/>
    </location>
</feature>
<reference evidence="3" key="3">
    <citation type="submission" date="2020-10" db="EMBL/GenBank/DDBJ databases">
        <authorList>
            <person name="Sedaghatjoo S."/>
        </authorList>
    </citation>
    <scope>NUCLEOTIDE SEQUENCE</scope>
    <source>
        <strain evidence="3">AZH3</strain>
    </source>
</reference>
<protein>
    <recommendedName>
        <fullName evidence="2">F-box domain-containing protein</fullName>
    </recommendedName>
</protein>
<evidence type="ECO:0000313" key="4">
    <source>
        <dbReference type="EMBL" id="KAE8251171.1"/>
    </source>
</evidence>
<reference evidence="4" key="2">
    <citation type="journal article" date="2019" name="IMA Fungus">
        <title>Genome sequencing and comparison of five Tilletia species to identify candidate genes for the detection of regulated species infecting wheat.</title>
        <authorList>
            <person name="Nguyen H.D.T."/>
            <person name="Sultana T."/>
            <person name="Kesanakurti P."/>
            <person name="Hambleton S."/>
        </authorList>
    </citation>
    <scope>NUCLEOTIDE SEQUENCE</scope>
    <source>
        <strain evidence="4">DAOMC 238032</strain>
    </source>
</reference>
<feature type="region of interest" description="Disordered" evidence="1">
    <location>
        <begin position="222"/>
        <end position="255"/>
    </location>
</feature>
<dbReference type="PROSITE" id="PS50181">
    <property type="entry name" value="FBOX"/>
    <property type="match status" value="1"/>
</dbReference>
<feature type="region of interest" description="Disordered" evidence="1">
    <location>
        <begin position="77"/>
        <end position="122"/>
    </location>
</feature>
<feature type="compositionally biased region" description="Acidic residues" evidence="1">
    <location>
        <begin position="414"/>
        <end position="433"/>
    </location>
</feature>
<dbReference type="CDD" id="cd09917">
    <property type="entry name" value="F-box_SF"/>
    <property type="match status" value="1"/>
</dbReference>
<evidence type="ECO:0000313" key="6">
    <source>
        <dbReference type="Proteomes" id="UP000836402"/>
    </source>
</evidence>
<feature type="region of interest" description="Disordered" evidence="1">
    <location>
        <begin position="373"/>
        <end position="433"/>
    </location>
</feature>
<dbReference type="Proteomes" id="UP000836402">
    <property type="component" value="Unassembled WGS sequence"/>
</dbReference>
<sequence>MGSSRMNIDVTEATTSRQVSRSPAASCQLSRLPPEILIHILKKVSPRDVLHFGLTCEGFWQIAIDPQLWRSLHDRTADPLSSHLSPDPRRTLLRPRDKAADSNRAQTTSRKGKEKMSIESQPTIPDEWQSWTSLTLARHNAARQLAFFSAIEPSQILLGMYGETIAILVGMLETRSASVSPSETATTLQLDLFPASALGRHRFRWWIFPRELPKQRLLKDGEQEEYGSTARKKRKVIGQPAVTEGEDDPKRDGATHGLNELAKRINSFSTKQLAAELHCLHGPLYSTQRDVLEAAFWQQLCDPRDPRAPPLKAKSPLLRLLNEQPRSAARPCSAEELMAAQMRIYDSGNFGHANQWGPLRPWIASRSALDPSLAEATSISPQEPPESSSPAASETMDGEVSPTGNASAALGVLDPDEGDEAEEDDPDFVPAGDWDDVTDDADAGSDFDPGFNGDFLEASSRRSIIVNQKLRERQKAGQLSKAIDWELLEATMLCMHANIEDAKRMRGWGLHLPTALYVPPNGTSSALETIATMQERRDMEAPAGTMDIDGPVTRRRRQSLMDATMEMHYDPLKIPTGWNKSHGPDPRHEPSANPRDWAGVEGVWIGTYAFQDFPTFCDYQTALVRDIKLELLDADVVGDCLQLCLKILPEGELLPPADEEICAQPPDGDTDGYELLPEPGGIGDAELLPPLRLQGPAVQYTHSGQAVRRSTIYGMVRPVYGYVSSMRDAGRSPLGEDVLDQGDSEHGAKGKASGEAEGAASSKADSTPSRRLVIKGFHWNLCHRYLNANSWSLSGIQPGGLGSRLPILGIWTDADRGAAQPNGPWLYYRIGERHWEDVEKELESSGSSRH</sequence>
<accession>A0A177VGC1</accession>
<organism evidence="4 5">
    <name type="scientific">Tilletia caries</name>
    <name type="common">wheat bunt fungus</name>
    <dbReference type="NCBI Taxonomy" id="13290"/>
    <lineage>
        <taxon>Eukaryota</taxon>
        <taxon>Fungi</taxon>
        <taxon>Dikarya</taxon>
        <taxon>Basidiomycota</taxon>
        <taxon>Ustilaginomycotina</taxon>
        <taxon>Exobasidiomycetes</taxon>
        <taxon>Tilletiales</taxon>
        <taxon>Tilletiaceae</taxon>
        <taxon>Tilletia</taxon>
    </lineage>
</organism>
<evidence type="ECO:0000259" key="2">
    <source>
        <dbReference type="PROSITE" id="PS50181"/>
    </source>
</evidence>
<dbReference type="InterPro" id="IPR036047">
    <property type="entry name" value="F-box-like_dom_sf"/>
</dbReference>
<feature type="region of interest" description="Disordered" evidence="1">
    <location>
        <begin position="731"/>
        <end position="767"/>
    </location>
</feature>
<proteinExistence type="predicted"/>
<dbReference type="AlphaFoldDB" id="A0A177VGC1"/>
<dbReference type="Gene3D" id="1.20.1280.50">
    <property type="match status" value="1"/>
</dbReference>
<dbReference type="Pfam" id="PF12937">
    <property type="entry name" value="F-box-like"/>
    <property type="match status" value="1"/>
</dbReference>
<keyword evidence="6" id="KW-1185">Reference proteome</keyword>
<evidence type="ECO:0000313" key="3">
    <source>
        <dbReference type="EMBL" id="CAD6945899.1"/>
    </source>
</evidence>